<sequence length="60" mass="7172">MFVTLFNHYWWLLFPLSFAIFSVMRAVLRDDESRRILSLIRSYTDQGKEPPAELLALLKR</sequence>
<dbReference type="RefSeq" id="WP_245678834.1">
    <property type="nucleotide sequence ID" value="NZ_CBCRYE010000001.1"/>
</dbReference>
<proteinExistence type="predicted"/>
<dbReference type="AlphaFoldDB" id="A0A1G4Q187"/>
<evidence type="ECO:0000256" key="1">
    <source>
        <dbReference type="SAM" id="Phobius"/>
    </source>
</evidence>
<name>A0A1G4Q187_9CAUL</name>
<evidence type="ECO:0000313" key="3">
    <source>
        <dbReference type="Proteomes" id="UP000199150"/>
    </source>
</evidence>
<gene>
    <name evidence="2" type="ORF">SAMN02927928_0832</name>
</gene>
<accession>A0A1G4Q187</accession>
<keyword evidence="1" id="KW-0472">Membrane</keyword>
<feature type="transmembrane region" description="Helical" evidence="1">
    <location>
        <begin position="6"/>
        <end position="28"/>
    </location>
</feature>
<evidence type="ECO:0000313" key="2">
    <source>
        <dbReference type="EMBL" id="SCW38205.1"/>
    </source>
</evidence>
<dbReference type="Proteomes" id="UP000199150">
    <property type="component" value="Unassembled WGS sequence"/>
</dbReference>
<dbReference type="STRING" id="260084.SAMN02927928_0832"/>
<keyword evidence="3" id="KW-1185">Reference proteome</keyword>
<keyword evidence="1" id="KW-1133">Transmembrane helix</keyword>
<organism evidence="2 3">
    <name type="scientific">Asticcacaulis taihuensis</name>
    <dbReference type="NCBI Taxonomy" id="260084"/>
    <lineage>
        <taxon>Bacteria</taxon>
        <taxon>Pseudomonadati</taxon>
        <taxon>Pseudomonadota</taxon>
        <taxon>Alphaproteobacteria</taxon>
        <taxon>Caulobacterales</taxon>
        <taxon>Caulobacteraceae</taxon>
        <taxon>Asticcacaulis</taxon>
    </lineage>
</organism>
<reference evidence="3" key="1">
    <citation type="submission" date="2016-10" db="EMBL/GenBank/DDBJ databases">
        <authorList>
            <person name="Varghese N."/>
            <person name="Submissions S."/>
        </authorList>
    </citation>
    <scope>NUCLEOTIDE SEQUENCE [LARGE SCALE GENOMIC DNA]</scope>
    <source>
        <strain evidence="3">CGMCC 1.3431</strain>
    </source>
</reference>
<protein>
    <submittedName>
        <fullName evidence="2">Uncharacterized protein</fullName>
    </submittedName>
</protein>
<dbReference type="EMBL" id="FMTS01000001">
    <property type="protein sequence ID" value="SCW38205.1"/>
    <property type="molecule type" value="Genomic_DNA"/>
</dbReference>
<keyword evidence="1" id="KW-0812">Transmembrane</keyword>